<dbReference type="Proteomes" id="UP001595816">
    <property type="component" value="Unassembled WGS sequence"/>
</dbReference>
<proteinExistence type="predicted"/>
<evidence type="ECO:0000256" key="1">
    <source>
        <dbReference type="SAM" id="MobiDB-lite"/>
    </source>
</evidence>
<accession>A0ABV8LGN3</accession>
<keyword evidence="4" id="KW-1185">Reference proteome</keyword>
<evidence type="ECO:0000313" key="4">
    <source>
        <dbReference type="Proteomes" id="UP001595816"/>
    </source>
</evidence>
<organism evidence="3 4">
    <name type="scientific">Hamadaea flava</name>
    <dbReference type="NCBI Taxonomy" id="1742688"/>
    <lineage>
        <taxon>Bacteria</taxon>
        <taxon>Bacillati</taxon>
        <taxon>Actinomycetota</taxon>
        <taxon>Actinomycetes</taxon>
        <taxon>Micromonosporales</taxon>
        <taxon>Micromonosporaceae</taxon>
        <taxon>Hamadaea</taxon>
    </lineage>
</organism>
<evidence type="ECO:0000313" key="3">
    <source>
        <dbReference type="EMBL" id="MFC4129653.1"/>
    </source>
</evidence>
<protein>
    <submittedName>
        <fullName evidence="3">DUF4145 domain-containing protein</fullName>
    </submittedName>
</protein>
<feature type="compositionally biased region" description="Basic and acidic residues" evidence="1">
    <location>
        <begin position="283"/>
        <end position="292"/>
    </location>
</feature>
<dbReference type="InterPro" id="IPR025285">
    <property type="entry name" value="DUF4145"/>
</dbReference>
<sequence length="292" mass="31946">MAPHTSDIIGRSLNFGYLIRHDPLLAYDGASAESYIFEDPDNSLIRSRRFADRIAQIVAGALRVSLPRRATFGRKIRALQEAKAISGAVLRAFERVRDTGNDAAHDRVGDAYVALRRVHDCFELGLWYHNLVTGQNIGRAFVPPRTPDSPVVPVDDPRLTEIQMMLAAFGHRIVAVELRTSEDAPERAEALAAALTTAQTTLAGELSASRRDVDKVTSRLEEGFEERLAARELAAAGRRAELESNIAEAGAIAERDYQDLDAILHRLSAPKSPVGVGSFQRGDGSRGPDRAR</sequence>
<dbReference type="RefSeq" id="WP_253759792.1">
    <property type="nucleotide sequence ID" value="NZ_JAMZDZ010000001.1"/>
</dbReference>
<feature type="region of interest" description="Disordered" evidence="1">
    <location>
        <begin position="270"/>
        <end position="292"/>
    </location>
</feature>
<gene>
    <name evidence="3" type="ORF">ACFOZ4_03445</name>
</gene>
<dbReference type="Pfam" id="PF13643">
    <property type="entry name" value="DUF4145"/>
    <property type="match status" value="1"/>
</dbReference>
<comment type="caution">
    <text evidence="3">The sequence shown here is derived from an EMBL/GenBank/DDBJ whole genome shotgun (WGS) entry which is preliminary data.</text>
</comment>
<evidence type="ECO:0000259" key="2">
    <source>
        <dbReference type="Pfam" id="PF13643"/>
    </source>
</evidence>
<dbReference type="EMBL" id="JBHSAY010000003">
    <property type="protein sequence ID" value="MFC4129653.1"/>
    <property type="molecule type" value="Genomic_DNA"/>
</dbReference>
<reference evidence="4" key="1">
    <citation type="journal article" date="2019" name="Int. J. Syst. Evol. Microbiol.">
        <title>The Global Catalogue of Microorganisms (GCM) 10K type strain sequencing project: providing services to taxonomists for standard genome sequencing and annotation.</title>
        <authorList>
            <consortium name="The Broad Institute Genomics Platform"/>
            <consortium name="The Broad Institute Genome Sequencing Center for Infectious Disease"/>
            <person name="Wu L."/>
            <person name="Ma J."/>
        </authorList>
    </citation>
    <scope>NUCLEOTIDE SEQUENCE [LARGE SCALE GENOMIC DNA]</scope>
    <source>
        <strain evidence="4">CGMCC 4.7289</strain>
    </source>
</reference>
<feature type="domain" description="DUF4145" evidence="2">
    <location>
        <begin position="32"/>
        <end position="106"/>
    </location>
</feature>
<name>A0ABV8LGN3_9ACTN</name>